<dbReference type="OrthoDB" id="416987at2759"/>
<evidence type="ECO:0000256" key="1">
    <source>
        <dbReference type="SAM" id="MobiDB-lite"/>
    </source>
</evidence>
<protein>
    <submittedName>
        <fullName evidence="2">Uncharacterized protein</fullName>
    </submittedName>
</protein>
<gene>
    <name evidence="2" type="ORF">g.14916</name>
</gene>
<reference evidence="2" key="1">
    <citation type="submission" date="2015-09" db="EMBL/GenBank/DDBJ databases">
        <title>De novo assembly of Pectinophora gossypiella (Pink Bollworm) gut transcriptome.</title>
        <authorList>
            <person name="Tassone E.E."/>
        </authorList>
    </citation>
    <scope>NUCLEOTIDE SEQUENCE</scope>
</reference>
<organism evidence="2">
    <name type="scientific">Pectinophora gossypiella</name>
    <name type="common">Cotton pink bollworm</name>
    <name type="synonym">Depressaria gossypiella</name>
    <dbReference type="NCBI Taxonomy" id="13191"/>
    <lineage>
        <taxon>Eukaryota</taxon>
        <taxon>Metazoa</taxon>
        <taxon>Ecdysozoa</taxon>
        <taxon>Arthropoda</taxon>
        <taxon>Hexapoda</taxon>
        <taxon>Insecta</taxon>
        <taxon>Pterygota</taxon>
        <taxon>Neoptera</taxon>
        <taxon>Endopterygota</taxon>
        <taxon>Lepidoptera</taxon>
        <taxon>Glossata</taxon>
        <taxon>Ditrysia</taxon>
        <taxon>Gelechioidea</taxon>
        <taxon>Gelechiidae</taxon>
        <taxon>Apatetrinae</taxon>
        <taxon>Pectinophora</taxon>
    </lineage>
</organism>
<feature type="region of interest" description="Disordered" evidence="1">
    <location>
        <begin position="37"/>
        <end position="91"/>
    </location>
</feature>
<sequence length="102" mass="11078">GNDGITRVAKVQTAMGEKIRSCQRLYPLELSAVTDEWHTPTVPKQGEPDSADLRAGSSCVLDPTANSHIDETPAITVGDESHPSSTTTRHGRVVKLPRRFLD</sequence>
<accession>A0A1E1WFA0</accession>
<name>A0A1E1WFA0_PECGO</name>
<feature type="non-terminal residue" evidence="2">
    <location>
        <position position="1"/>
    </location>
</feature>
<dbReference type="EMBL" id="GDQN01005409">
    <property type="protein sequence ID" value="JAT85645.1"/>
    <property type="molecule type" value="Transcribed_RNA"/>
</dbReference>
<dbReference type="AlphaFoldDB" id="A0A1E1WFA0"/>
<proteinExistence type="predicted"/>
<evidence type="ECO:0000313" key="2">
    <source>
        <dbReference type="EMBL" id="JAT85645.1"/>
    </source>
</evidence>